<reference evidence="3" key="1">
    <citation type="journal article" date="2018" name="Nat. Microbiol.">
        <title>Leveraging single-cell genomics to expand the fungal tree of life.</title>
        <authorList>
            <person name="Ahrendt S.R."/>
            <person name="Quandt C.A."/>
            <person name="Ciobanu D."/>
            <person name="Clum A."/>
            <person name="Salamov A."/>
            <person name="Andreopoulos B."/>
            <person name="Cheng J.F."/>
            <person name="Woyke T."/>
            <person name="Pelin A."/>
            <person name="Henrissat B."/>
            <person name="Reynolds N.K."/>
            <person name="Benny G.L."/>
            <person name="Smith M.E."/>
            <person name="James T.Y."/>
            <person name="Grigoriev I.V."/>
        </authorList>
    </citation>
    <scope>NUCLEOTIDE SEQUENCE [LARGE SCALE GENOMIC DNA]</scope>
</reference>
<accession>A0A4P9W2K1</accession>
<feature type="region of interest" description="Disordered" evidence="1">
    <location>
        <begin position="445"/>
        <end position="464"/>
    </location>
</feature>
<dbReference type="AlphaFoldDB" id="A0A4P9W2K1"/>
<organism evidence="2 3">
    <name type="scientific">Blyttiomyces helicus</name>
    <dbReference type="NCBI Taxonomy" id="388810"/>
    <lineage>
        <taxon>Eukaryota</taxon>
        <taxon>Fungi</taxon>
        <taxon>Fungi incertae sedis</taxon>
        <taxon>Chytridiomycota</taxon>
        <taxon>Chytridiomycota incertae sedis</taxon>
        <taxon>Chytridiomycetes</taxon>
        <taxon>Chytridiomycetes incertae sedis</taxon>
        <taxon>Blyttiomyces</taxon>
    </lineage>
</organism>
<evidence type="ECO:0000313" key="2">
    <source>
        <dbReference type="EMBL" id="RKO84830.1"/>
    </source>
</evidence>
<evidence type="ECO:0000313" key="3">
    <source>
        <dbReference type="Proteomes" id="UP000269721"/>
    </source>
</evidence>
<protein>
    <submittedName>
        <fullName evidence="2">Uncharacterized protein</fullName>
    </submittedName>
</protein>
<feature type="region of interest" description="Disordered" evidence="1">
    <location>
        <begin position="44"/>
        <end position="63"/>
    </location>
</feature>
<keyword evidence="3" id="KW-1185">Reference proteome</keyword>
<name>A0A4P9W2K1_9FUNG</name>
<dbReference type="Proteomes" id="UP000269721">
    <property type="component" value="Unassembled WGS sequence"/>
</dbReference>
<evidence type="ECO:0000256" key="1">
    <source>
        <dbReference type="SAM" id="MobiDB-lite"/>
    </source>
</evidence>
<feature type="region of interest" description="Disordered" evidence="1">
    <location>
        <begin position="370"/>
        <end position="394"/>
    </location>
</feature>
<dbReference type="EMBL" id="KZ999688">
    <property type="protein sequence ID" value="RKO84830.1"/>
    <property type="molecule type" value="Genomic_DNA"/>
</dbReference>
<gene>
    <name evidence="2" type="ORF">BDK51DRAFT_32759</name>
</gene>
<proteinExistence type="predicted"/>
<sequence>MMMIIPTLRLASLHPPLLQRVPRNIIGHPHPGRDAGVSKVLFRGATDPGGAQDGQQRLGGVNGSADPQRAVCFGEGFEHGGARDRECKEREGRVVGEEHGVAGVAGEVGAWVGARTASSVDSNLTANVNPDAVNSGDWAAIGVVEIEAKWGICQRNVIVDWPRVEIACGGGDRGESVQVGGDRSGREVIEGAASDFWICDARVSPPSDVMVVVEDGGVRISESVVGGEVHRSSSGNIVSGPFTPSSGLPVFSFFPSLGAGAPSILTVPTPSVAAAAAQSPPSIFLRILVSHDGHLPPLAPSTVPSPAALVQFRSPPSAAAAASPSCRISSLPAAPLSSPLVNGIARRLFALSDRRRVGTLPSLQAVELQELPPGEGGMSGGDLNSNRVDSGSVRWESRSRDANWSRDRLPPAASTIAIEVEIQRRATTAHRKGQELNIMPRRVGSQREDGIFRPSKGGGNLRAF</sequence>